<protein>
    <submittedName>
        <fullName evidence="1">Uncharacterized protein</fullName>
    </submittedName>
</protein>
<name>A0A6J7WNR6_9CAUD</name>
<gene>
    <name evidence="1" type="ORF">UFOVP212_40</name>
</gene>
<accession>A0A6J7WNR6</accession>
<dbReference type="EMBL" id="LR798265">
    <property type="protein sequence ID" value="CAB5218498.1"/>
    <property type="molecule type" value="Genomic_DNA"/>
</dbReference>
<organism evidence="1">
    <name type="scientific">uncultured Caudovirales phage</name>
    <dbReference type="NCBI Taxonomy" id="2100421"/>
    <lineage>
        <taxon>Viruses</taxon>
        <taxon>Duplodnaviria</taxon>
        <taxon>Heunggongvirae</taxon>
        <taxon>Uroviricota</taxon>
        <taxon>Caudoviricetes</taxon>
        <taxon>Peduoviridae</taxon>
        <taxon>Maltschvirus</taxon>
        <taxon>Maltschvirus maltsch</taxon>
    </lineage>
</organism>
<sequence>MNFTDYKMKVIPKMEQSLNVIILISLQMANRILRDWTQSEVINTISDKSEVFFTRLIMKADDFGCFYGNLKLLRAALYPLKQISDSDLQKCIDECCNAGLIVLYVSDNKNFIHINNFGQRLRIMKSKFPQPNDSNLRTFVSIPPLETKRSRNEVEEEIIYYRKFAHLKLTIDESNKLLELGYTKNQIDSVLDSIENYKKNTNYTSLYLTSIKWLKKEFPNIQRDDKCPYTDSEIRGAKAQKAAGMGLPEWFNKKWEHLI</sequence>
<evidence type="ECO:0000313" key="1">
    <source>
        <dbReference type="EMBL" id="CAB5218498.1"/>
    </source>
</evidence>
<proteinExistence type="predicted"/>
<reference evidence="1" key="1">
    <citation type="submission" date="2020-05" db="EMBL/GenBank/DDBJ databases">
        <authorList>
            <person name="Chiriac C."/>
            <person name="Salcher M."/>
            <person name="Ghai R."/>
            <person name="Kavagutti S V."/>
        </authorList>
    </citation>
    <scope>NUCLEOTIDE SEQUENCE</scope>
</reference>